<dbReference type="OrthoDB" id="5960055at2759"/>
<dbReference type="EMBL" id="MU826359">
    <property type="protein sequence ID" value="KAJ7379129.1"/>
    <property type="molecule type" value="Genomic_DNA"/>
</dbReference>
<feature type="compositionally biased region" description="Basic residues" evidence="2">
    <location>
        <begin position="1"/>
        <end position="13"/>
    </location>
</feature>
<feature type="compositionally biased region" description="Polar residues" evidence="2">
    <location>
        <begin position="59"/>
        <end position="74"/>
    </location>
</feature>
<evidence type="ECO:0000256" key="1">
    <source>
        <dbReference type="SAM" id="Coils"/>
    </source>
</evidence>
<proteinExistence type="predicted"/>
<feature type="region of interest" description="Disordered" evidence="2">
    <location>
        <begin position="241"/>
        <end position="320"/>
    </location>
</feature>
<keyword evidence="4" id="KW-1185">Reference proteome</keyword>
<feature type="region of interest" description="Disordered" evidence="2">
    <location>
        <begin position="451"/>
        <end position="470"/>
    </location>
</feature>
<reference evidence="3" key="1">
    <citation type="submission" date="2023-01" db="EMBL/GenBank/DDBJ databases">
        <title>Genome assembly of the deep-sea coral Lophelia pertusa.</title>
        <authorList>
            <person name="Herrera S."/>
            <person name="Cordes E."/>
        </authorList>
    </citation>
    <scope>NUCLEOTIDE SEQUENCE</scope>
    <source>
        <strain evidence="3">USNM1676648</strain>
        <tissue evidence="3">Polyp</tissue>
    </source>
</reference>
<accession>A0A9W9ZDQ6</accession>
<evidence type="ECO:0000313" key="4">
    <source>
        <dbReference type="Proteomes" id="UP001163046"/>
    </source>
</evidence>
<evidence type="ECO:0000256" key="2">
    <source>
        <dbReference type="SAM" id="MobiDB-lite"/>
    </source>
</evidence>
<feature type="compositionally biased region" description="Basic and acidic residues" evidence="2">
    <location>
        <begin position="46"/>
        <end position="58"/>
    </location>
</feature>
<name>A0A9W9ZDQ6_9CNID</name>
<feature type="coiled-coil region" evidence="1">
    <location>
        <begin position="128"/>
        <end position="186"/>
    </location>
</feature>
<feature type="compositionally biased region" description="Acidic residues" evidence="2">
    <location>
        <begin position="105"/>
        <end position="119"/>
    </location>
</feature>
<protein>
    <submittedName>
        <fullName evidence="3">Uncharacterized protein</fullName>
    </submittedName>
</protein>
<keyword evidence="1" id="KW-0175">Coiled coil</keyword>
<sequence length="470" mass="53312">MPSPLSRKKRTSTKKPGISRQRNFNPALKAVKSLVDDLADSEDPEDQKIKSKIGERTKPSLTRNFAGSQANTSLGHERTSKNKLQTMSPDSFFKMNGLLGRFDSDSESEDNGDGSGEEQTETRILTEVERLEEVQTTLEERIKQTKELLQRTDRTRNQRLHGQQKLHRLELKLEMLEQRLEIERAGKSRWTFVRRVLKKSKVGFHSSELLNRKVPLGLLAASPDTRPHLADVVLQEMERKADIQLNNNPPQKPKKAFKSKELHEFQQSLDDDEAQPQSQGAESGIDTGFEVETAKDANSGWRKIGSGDEQLQESFKKEQRSDRKEIDKGWLRISDRPQGFIKRVEDFSDTKSREAWVNINEQGRHIFARKVFRSHVNGDSFLSRSLDGRGNTLNVRGQQLSIDGRRSFNGSEETLIGSKDKVKERQMGRISSSQSPRTAKVVKMDIVGGTTSFLPPIPKSEAKSAPKKNK</sequence>
<evidence type="ECO:0000313" key="3">
    <source>
        <dbReference type="EMBL" id="KAJ7379129.1"/>
    </source>
</evidence>
<dbReference type="AlphaFoldDB" id="A0A9W9ZDQ6"/>
<gene>
    <name evidence="3" type="ORF">OS493_017627</name>
</gene>
<organism evidence="3 4">
    <name type="scientific">Desmophyllum pertusum</name>
    <dbReference type="NCBI Taxonomy" id="174260"/>
    <lineage>
        <taxon>Eukaryota</taxon>
        <taxon>Metazoa</taxon>
        <taxon>Cnidaria</taxon>
        <taxon>Anthozoa</taxon>
        <taxon>Hexacorallia</taxon>
        <taxon>Scleractinia</taxon>
        <taxon>Caryophylliina</taxon>
        <taxon>Caryophylliidae</taxon>
        <taxon>Desmophyllum</taxon>
    </lineage>
</organism>
<comment type="caution">
    <text evidence="3">The sequence shown here is derived from an EMBL/GenBank/DDBJ whole genome shotgun (WGS) entry which is preliminary data.</text>
</comment>
<dbReference type="Proteomes" id="UP001163046">
    <property type="component" value="Unassembled WGS sequence"/>
</dbReference>
<feature type="region of interest" description="Disordered" evidence="2">
    <location>
        <begin position="1"/>
        <end position="123"/>
    </location>
</feature>